<protein>
    <submittedName>
        <fullName evidence="9">Aste57867_1425 protein</fullName>
    </submittedName>
</protein>
<dbReference type="PROSITE" id="PS50089">
    <property type="entry name" value="ZF_RING_2"/>
    <property type="match status" value="1"/>
</dbReference>
<gene>
    <name evidence="9" type="primary">Aste57867_1425</name>
    <name evidence="8" type="ORF">As57867_001424</name>
    <name evidence="9" type="ORF">ASTE57867_1425</name>
</gene>
<proteinExistence type="predicted"/>
<dbReference type="SUPFAM" id="SSF57850">
    <property type="entry name" value="RING/U-box"/>
    <property type="match status" value="1"/>
</dbReference>
<keyword evidence="2 4" id="KW-0863">Zinc-finger</keyword>
<dbReference type="PANTHER" id="PTHR46347">
    <property type="entry name" value="RING/FYVE/PHD ZINC FINGER SUPERFAMILY PROTEIN"/>
    <property type="match status" value="1"/>
</dbReference>
<dbReference type="InterPro" id="IPR013083">
    <property type="entry name" value="Znf_RING/FYVE/PHD"/>
</dbReference>
<keyword evidence="5" id="KW-0812">Transmembrane</keyword>
<dbReference type="PANTHER" id="PTHR46347:SF1">
    <property type="entry name" value="RING_FYVE_PHD ZINC FINGER SUPERFAMILY PROTEIN"/>
    <property type="match status" value="1"/>
</dbReference>
<dbReference type="Proteomes" id="UP000332933">
    <property type="component" value="Unassembled WGS sequence"/>
</dbReference>
<keyword evidence="3" id="KW-0862">Zinc</keyword>
<organism evidence="9 10">
    <name type="scientific">Aphanomyces stellatus</name>
    <dbReference type="NCBI Taxonomy" id="120398"/>
    <lineage>
        <taxon>Eukaryota</taxon>
        <taxon>Sar</taxon>
        <taxon>Stramenopiles</taxon>
        <taxon>Oomycota</taxon>
        <taxon>Saprolegniomycetes</taxon>
        <taxon>Saprolegniales</taxon>
        <taxon>Verrucalvaceae</taxon>
        <taxon>Aphanomyces</taxon>
    </lineage>
</organism>
<evidence type="ECO:0000313" key="8">
    <source>
        <dbReference type="EMBL" id="KAF0718861.1"/>
    </source>
</evidence>
<feature type="transmembrane region" description="Helical" evidence="5">
    <location>
        <begin position="102"/>
        <end position="122"/>
    </location>
</feature>
<reference evidence="8" key="2">
    <citation type="submission" date="2019-06" db="EMBL/GenBank/DDBJ databases">
        <title>Genomics analysis of Aphanomyces spp. identifies a new class of oomycete effector associated with host adaptation.</title>
        <authorList>
            <person name="Gaulin E."/>
        </authorList>
    </citation>
    <scope>NUCLEOTIDE SEQUENCE</scope>
    <source>
        <strain evidence="8">CBS 578.67</strain>
    </source>
</reference>
<feature type="domain" description="RING-CH-type" evidence="7">
    <location>
        <begin position="18"/>
        <end position="84"/>
    </location>
</feature>
<evidence type="ECO:0000256" key="4">
    <source>
        <dbReference type="PROSITE-ProRule" id="PRU00175"/>
    </source>
</evidence>
<dbReference type="InterPro" id="IPR011016">
    <property type="entry name" value="Znf_RING-CH"/>
</dbReference>
<evidence type="ECO:0000256" key="5">
    <source>
        <dbReference type="SAM" id="Phobius"/>
    </source>
</evidence>
<evidence type="ECO:0000256" key="3">
    <source>
        <dbReference type="ARBA" id="ARBA00022833"/>
    </source>
</evidence>
<sequence>MSRSQGQDHPHCAMSKSFSDDLSIYCYICHSSTSSPPQTPTELLAPCACSSYVHRTCLDTWRIASASQLAKSHCPTCKSAYEIEPHGAMRALRRSLDGTQRVFAQIGSGVAMGVLILASPLIGTMAAASAVVHVQEFFTGPSKSHPTSHRQEELPRVRNLRPLGLARSKSSHVAMYTLCH</sequence>
<dbReference type="EMBL" id="VJMH01000114">
    <property type="protein sequence ID" value="KAF0718861.1"/>
    <property type="molecule type" value="Genomic_DNA"/>
</dbReference>
<dbReference type="InterPro" id="IPR001841">
    <property type="entry name" value="Znf_RING"/>
</dbReference>
<keyword evidence="5" id="KW-1133">Transmembrane helix</keyword>
<evidence type="ECO:0000256" key="2">
    <source>
        <dbReference type="ARBA" id="ARBA00022771"/>
    </source>
</evidence>
<name>A0A485KAA1_9STRA</name>
<dbReference type="PROSITE" id="PS51292">
    <property type="entry name" value="ZF_RING_CH"/>
    <property type="match status" value="1"/>
</dbReference>
<evidence type="ECO:0000259" key="6">
    <source>
        <dbReference type="PROSITE" id="PS50089"/>
    </source>
</evidence>
<evidence type="ECO:0000313" key="10">
    <source>
        <dbReference type="Proteomes" id="UP000332933"/>
    </source>
</evidence>
<feature type="domain" description="RING-type" evidence="6">
    <location>
        <begin position="26"/>
        <end position="78"/>
    </location>
</feature>
<evidence type="ECO:0000256" key="1">
    <source>
        <dbReference type="ARBA" id="ARBA00022723"/>
    </source>
</evidence>
<dbReference type="OrthoDB" id="2154780at2759"/>
<dbReference type="Pfam" id="PF12906">
    <property type="entry name" value="RINGv"/>
    <property type="match status" value="1"/>
</dbReference>
<evidence type="ECO:0000313" key="9">
    <source>
        <dbReference type="EMBL" id="VFT78642.1"/>
    </source>
</evidence>
<keyword evidence="1" id="KW-0479">Metal-binding</keyword>
<reference evidence="9 10" key="1">
    <citation type="submission" date="2019-03" db="EMBL/GenBank/DDBJ databases">
        <authorList>
            <person name="Gaulin E."/>
            <person name="Dumas B."/>
        </authorList>
    </citation>
    <scope>NUCLEOTIDE SEQUENCE [LARGE SCALE GENOMIC DNA]</scope>
    <source>
        <strain evidence="9">CBS 568.67</strain>
    </source>
</reference>
<keyword evidence="10" id="KW-1185">Reference proteome</keyword>
<evidence type="ECO:0000259" key="7">
    <source>
        <dbReference type="PROSITE" id="PS51292"/>
    </source>
</evidence>
<dbReference type="AlphaFoldDB" id="A0A485KAA1"/>
<dbReference type="EMBL" id="CAADRA010000114">
    <property type="protein sequence ID" value="VFT78642.1"/>
    <property type="molecule type" value="Genomic_DNA"/>
</dbReference>
<dbReference type="Gene3D" id="3.30.40.10">
    <property type="entry name" value="Zinc/RING finger domain, C3HC4 (zinc finger)"/>
    <property type="match status" value="1"/>
</dbReference>
<keyword evidence="5" id="KW-0472">Membrane</keyword>
<dbReference type="SMART" id="SM00744">
    <property type="entry name" value="RINGv"/>
    <property type="match status" value="1"/>
</dbReference>
<dbReference type="GO" id="GO:0008270">
    <property type="term" value="F:zinc ion binding"/>
    <property type="evidence" value="ECO:0007669"/>
    <property type="project" value="UniProtKB-KW"/>
</dbReference>
<accession>A0A485KAA1</accession>